<comment type="similarity">
    <text evidence="2">Belongs to the malic enzymes family.</text>
</comment>
<proteinExistence type="inferred from homology"/>
<dbReference type="SMART" id="SM00919">
    <property type="entry name" value="Malic_M"/>
    <property type="match status" value="1"/>
</dbReference>
<name>A0A0G1HFS6_UNCKA</name>
<dbReference type="Pfam" id="PF00390">
    <property type="entry name" value="malic"/>
    <property type="match status" value="1"/>
</dbReference>
<evidence type="ECO:0000256" key="7">
    <source>
        <dbReference type="PIRSR" id="PIRSR000106-3"/>
    </source>
</evidence>
<organism evidence="10 11">
    <name type="scientific">candidate division WWE3 bacterium GW2011_GWA2_44_16</name>
    <dbReference type="NCBI Taxonomy" id="1619110"/>
    <lineage>
        <taxon>Bacteria</taxon>
        <taxon>Katanobacteria</taxon>
    </lineage>
</organism>
<dbReference type="EMBL" id="LCIA01000007">
    <property type="protein sequence ID" value="KKT45358.1"/>
    <property type="molecule type" value="Genomic_DNA"/>
</dbReference>
<dbReference type="InterPro" id="IPR015884">
    <property type="entry name" value="Malic_enzyme_CS"/>
</dbReference>
<dbReference type="PROSITE" id="PS00331">
    <property type="entry name" value="MALIC_ENZYMES"/>
    <property type="match status" value="1"/>
</dbReference>
<dbReference type="AlphaFoldDB" id="A0A0G1HFS6"/>
<comment type="cofactor">
    <cofactor evidence="1">
        <name>Mn(2+)</name>
        <dbReference type="ChEBI" id="CHEBI:29035"/>
    </cofactor>
</comment>
<feature type="binding site" evidence="6">
    <location>
        <position position="316"/>
    </location>
    <ligand>
        <name>(S)-malate</name>
        <dbReference type="ChEBI" id="CHEBI:15589"/>
    </ligand>
</feature>
<protein>
    <submittedName>
        <fullName evidence="10">Malic enzyme</fullName>
    </submittedName>
</protein>
<accession>A0A0G1HFS6</accession>
<dbReference type="GO" id="GO:0004470">
    <property type="term" value="F:malic enzyme activity"/>
    <property type="evidence" value="ECO:0007669"/>
    <property type="project" value="InterPro"/>
</dbReference>
<dbReference type="STRING" id="1619110.UW36_C0007G0039"/>
<evidence type="ECO:0000256" key="1">
    <source>
        <dbReference type="ARBA" id="ARBA00001936"/>
    </source>
</evidence>
<evidence type="ECO:0000259" key="8">
    <source>
        <dbReference type="SMART" id="SM00919"/>
    </source>
</evidence>
<evidence type="ECO:0000256" key="2">
    <source>
        <dbReference type="ARBA" id="ARBA00008785"/>
    </source>
</evidence>
<dbReference type="InterPro" id="IPR001891">
    <property type="entry name" value="Malic_OxRdtase"/>
</dbReference>
<feature type="binding site" evidence="7">
    <location>
        <position position="135"/>
    </location>
    <ligand>
        <name>a divalent metal cation</name>
        <dbReference type="ChEBI" id="CHEBI:60240"/>
    </ligand>
</feature>
<feature type="active site" description="Proton acceptor" evidence="5">
    <location>
        <position position="92"/>
    </location>
</feature>
<dbReference type="InterPro" id="IPR012302">
    <property type="entry name" value="Malic_NAD-bd"/>
</dbReference>
<dbReference type="InterPro" id="IPR037062">
    <property type="entry name" value="Malic_N_dom_sf"/>
</dbReference>
<dbReference type="SMART" id="SM01274">
    <property type="entry name" value="malic"/>
    <property type="match status" value="1"/>
</dbReference>
<dbReference type="Proteomes" id="UP000034128">
    <property type="component" value="Unassembled WGS sequence"/>
</dbReference>
<dbReference type="SUPFAM" id="SSF51735">
    <property type="entry name" value="NAD(P)-binding Rossmann-fold domains"/>
    <property type="match status" value="1"/>
</dbReference>
<dbReference type="PATRIC" id="fig|1619110.3.peg.360"/>
<dbReference type="InterPro" id="IPR012301">
    <property type="entry name" value="Malic_N_dom"/>
</dbReference>
<gene>
    <name evidence="10" type="ORF">UW36_C0007G0039</name>
</gene>
<feature type="binding site" evidence="7">
    <location>
        <position position="134"/>
    </location>
    <ligand>
        <name>a divalent metal cation</name>
        <dbReference type="ChEBI" id="CHEBI:60240"/>
    </ligand>
</feature>
<comment type="cofactor">
    <cofactor evidence="7">
        <name>Mg(2+)</name>
        <dbReference type="ChEBI" id="CHEBI:18420"/>
    </cofactor>
    <cofactor evidence="7">
        <name>Mn(2+)</name>
        <dbReference type="ChEBI" id="CHEBI:29035"/>
    </cofactor>
    <text evidence="7">Divalent metal cations. Prefers magnesium or manganese.</text>
</comment>
<dbReference type="InterPro" id="IPR045213">
    <property type="entry name" value="Malic_NAD-bd_bact_type"/>
</dbReference>
<dbReference type="CDD" id="cd05311">
    <property type="entry name" value="NAD_bind_2_malic_enz"/>
    <property type="match status" value="1"/>
</dbReference>
<dbReference type="InterPro" id="IPR046346">
    <property type="entry name" value="Aminoacid_DH-like_N_sf"/>
</dbReference>
<dbReference type="SUPFAM" id="SSF53223">
    <property type="entry name" value="Aminoacid dehydrogenase-like, N-terminal domain"/>
    <property type="match status" value="1"/>
</dbReference>
<comment type="caution">
    <text evidence="10">The sequence shown here is derived from an EMBL/GenBank/DDBJ whole genome shotgun (WGS) entry which is preliminary data.</text>
</comment>
<evidence type="ECO:0000259" key="9">
    <source>
        <dbReference type="SMART" id="SM01274"/>
    </source>
</evidence>
<keyword evidence="4" id="KW-0560">Oxidoreductase</keyword>
<dbReference type="PANTHER" id="PTHR43237:SF4">
    <property type="entry name" value="NADP-DEPENDENT MALIC ENZYME"/>
    <property type="match status" value="1"/>
</dbReference>
<evidence type="ECO:0000313" key="11">
    <source>
        <dbReference type="Proteomes" id="UP000034128"/>
    </source>
</evidence>
<keyword evidence="3 7" id="KW-0479">Metal-binding</keyword>
<dbReference type="Pfam" id="PF03949">
    <property type="entry name" value="Malic_M"/>
    <property type="match status" value="1"/>
</dbReference>
<dbReference type="Gene3D" id="3.40.50.720">
    <property type="entry name" value="NAD(P)-binding Rossmann-like Domain"/>
    <property type="match status" value="1"/>
</dbReference>
<dbReference type="InterPro" id="IPR051674">
    <property type="entry name" value="Malate_Decarboxylase"/>
</dbReference>
<feature type="active site" description="Proton donor" evidence="5">
    <location>
        <position position="37"/>
    </location>
</feature>
<evidence type="ECO:0000256" key="6">
    <source>
        <dbReference type="PIRSR" id="PIRSR000106-2"/>
    </source>
</evidence>
<dbReference type="PANTHER" id="PTHR43237">
    <property type="entry name" value="NADP-DEPENDENT MALIC ENZYME"/>
    <property type="match status" value="1"/>
</dbReference>
<evidence type="ECO:0000313" key="10">
    <source>
        <dbReference type="EMBL" id="KKT45358.1"/>
    </source>
</evidence>
<dbReference type="GO" id="GO:0051287">
    <property type="term" value="F:NAD binding"/>
    <property type="evidence" value="ECO:0007669"/>
    <property type="project" value="InterPro"/>
</dbReference>
<reference evidence="10 11" key="1">
    <citation type="journal article" date="2015" name="Nature">
        <title>rRNA introns, odd ribosomes, and small enigmatic genomes across a large radiation of phyla.</title>
        <authorList>
            <person name="Brown C.T."/>
            <person name="Hug L.A."/>
            <person name="Thomas B.C."/>
            <person name="Sharon I."/>
            <person name="Castelle C.J."/>
            <person name="Singh A."/>
            <person name="Wilkins M.J."/>
            <person name="Williams K.H."/>
            <person name="Banfield J.F."/>
        </authorList>
    </citation>
    <scope>NUCLEOTIDE SEQUENCE [LARGE SCALE GENOMIC DNA]</scope>
</reference>
<feature type="binding site" evidence="6">
    <location>
        <position position="286"/>
    </location>
    <ligand>
        <name>(S)-malate</name>
        <dbReference type="ChEBI" id="CHEBI:15589"/>
    </ligand>
</feature>
<dbReference type="InterPro" id="IPR036291">
    <property type="entry name" value="NAD(P)-bd_dom_sf"/>
</dbReference>
<dbReference type="GO" id="GO:0016616">
    <property type="term" value="F:oxidoreductase activity, acting on the CH-OH group of donors, NAD or NADP as acceptor"/>
    <property type="evidence" value="ECO:0007669"/>
    <property type="project" value="InterPro"/>
</dbReference>
<evidence type="ECO:0000256" key="5">
    <source>
        <dbReference type="PIRSR" id="PIRSR000106-1"/>
    </source>
</evidence>
<evidence type="ECO:0000256" key="4">
    <source>
        <dbReference type="ARBA" id="ARBA00023002"/>
    </source>
</evidence>
<sequence>MDYKEASIKKHGETGGKIEVVSKFGALITKDDLSIVYTPGVAAVSELLANEPEKAGRYSIKGNTIAVVSDGSAVLGLGNIGPYGALPVMEGKALLFKEFGGVDAYPLVLNTQATDEIINTVKAISPTFGGINLEDICAPKCFEIEEQLAKDLTIPVFHDDQHGTAIVILAALINSLKLAGKHKENISAVICGAGAAGIATAKLLHAYGVGELKLVDSKGVISKDRSDLNEVKKQMLEITNSANVTAGLKKALVGADVFIGVSVAGALKPEYVSAMKPKAIVFAMANPTPEIPPEEARQAGAFIVGTGRSDFPNQINNVLVFPGLFRGLLDYKIRKVTDEIKFAVAETLANYIANDQLSVDKILPSVLDKNVSKAVALTLKKS</sequence>
<dbReference type="PIRSF" id="PIRSF000106">
    <property type="entry name" value="ME"/>
    <property type="match status" value="1"/>
</dbReference>
<evidence type="ECO:0000256" key="3">
    <source>
        <dbReference type="ARBA" id="ARBA00022723"/>
    </source>
</evidence>
<feature type="domain" description="Malic enzyme NAD-binding" evidence="8">
    <location>
        <begin position="161"/>
        <end position="380"/>
    </location>
</feature>
<feature type="binding site" evidence="7">
    <location>
        <position position="160"/>
    </location>
    <ligand>
        <name>a divalent metal cation</name>
        <dbReference type="ChEBI" id="CHEBI:60240"/>
    </ligand>
</feature>
<dbReference type="Gene3D" id="3.40.50.10380">
    <property type="entry name" value="Malic enzyme, N-terminal domain"/>
    <property type="match status" value="1"/>
</dbReference>
<dbReference type="GO" id="GO:0046872">
    <property type="term" value="F:metal ion binding"/>
    <property type="evidence" value="ECO:0007669"/>
    <property type="project" value="UniProtKB-KW"/>
</dbReference>
<feature type="domain" description="Malic enzyme N-terminal" evidence="9">
    <location>
        <begin position="15"/>
        <end position="149"/>
    </location>
</feature>